<dbReference type="PROSITE" id="PS51096">
    <property type="entry name" value="PTS_EIIA_TYPE_4"/>
    <property type="match status" value="1"/>
</dbReference>
<dbReference type="Pfam" id="PF03610">
    <property type="entry name" value="EIIA-man"/>
    <property type="match status" value="1"/>
</dbReference>
<dbReference type="Gene3D" id="3.40.50.510">
    <property type="entry name" value="Phosphotransferase system, mannose-type IIA component"/>
    <property type="match status" value="1"/>
</dbReference>
<dbReference type="PANTHER" id="PTHR33799:SF1">
    <property type="entry name" value="PTS SYSTEM MANNOSE-SPECIFIC EIIAB COMPONENT-RELATED"/>
    <property type="match status" value="1"/>
</dbReference>
<dbReference type="EMBL" id="JAVBVO010000001">
    <property type="protein sequence ID" value="MDZ5757091.1"/>
    <property type="molecule type" value="Genomic_DNA"/>
</dbReference>
<evidence type="ECO:0000313" key="4">
    <source>
        <dbReference type="Proteomes" id="UP001290462"/>
    </source>
</evidence>
<dbReference type="PANTHER" id="PTHR33799">
    <property type="entry name" value="PTS PERMEASE-RELATED-RELATED"/>
    <property type="match status" value="1"/>
</dbReference>
<keyword evidence="1" id="KW-0808">Transferase</keyword>
<reference evidence="3" key="1">
    <citation type="submission" date="2023-08" db="EMBL/GenBank/DDBJ databases">
        <title>Genomic characterization of piscicolin 126 produced by Carnobacterium maltaromaticum CM22 strain isolated from salmon (Salmo salar).</title>
        <authorList>
            <person name="Gonzalez-Gragera E."/>
            <person name="Garcia-Lopez J.D."/>
            <person name="Teso-Perez C."/>
            <person name="Gimenez-Hernandez I."/>
            <person name="Peralta-Sanchez J.M."/>
            <person name="Valdivia E."/>
            <person name="Montalban-Lopez M."/>
            <person name="Martin-Platero A.M."/>
            <person name="Banos A."/>
            <person name="Martinez-Bueno M."/>
        </authorList>
    </citation>
    <scope>NUCLEOTIDE SEQUENCE</scope>
    <source>
        <strain evidence="3">CM22</strain>
    </source>
</reference>
<name>A0AAW9JUC9_CARML</name>
<dbReference type="GO" id="GO:0009401">
    <property type="term" value="P:phosphoenolpyruvate-dependent sugar phosphotransferase system"/>
    <property type="evidence" value="ECO:0007669"/>
    <property type="project" value="InterPro"/>
</dbReference>
<protein>
    <submittedName>
        <fullName evidence="3">PTS fructose IIA subunit family protein</fullName>
    </submittedName>
</protein>
<comment type="caution">
    <text evidence="3">The sequence shown here is derived from an EMBL/GenBank/DDBJ whole genome shotgun (WGS) entry which is preliminary data.</text>
</comment>
<evidence type="ECO:0000256" key="1">
    <source>
        <dbReference type="ARBA" id="ARBA00022679"/>
    </source>
</evidence>
<dbReference type="GO" id="GO:0016020">
    <property type="term" value="C:membrane"/>
    <property type="evidence" value="ECO:0007669"/>
    <property type="project" value="InterPro"/>
</dbReference>
<dbReference type="InterPro" id="IPR051471">
    <property type="entry name" value="Bacterial_PTS_sugar_comp"/>
</dbReference>
<dbReference type="RefSeq" id="WP_322808224.1">
    <property type="nucleotide sequence ID" value="NZ_JAVBVO010000001.1"/>
</dbReference>
<sequence>MKKIIIATHGELALGIKNALELIAGSMAKEISTYSLTPGKSATDFVAEIEKEMIDHPDQQFIVMGDMYGASVVNAMLSLVNYPNGVLLSGVNLSLALQVLLDGSEMISDESIDEMIREAQKGILRIQIDQIDLEEEDF</sequence>
<accession>A0AAW9JUC9</accession>
<organism evidence="3 4">
    <name type="scientific">Carnobacterium maltaromaticum</name>
    <name type="common">Carnobacterium piscicola</name>
    <dbReference type="NCBI Taxonomy" id="2751"/>
    <lineage>
        <taxon>Bacteria</taxon>
        <taxon>Bacillati</taxon>
        <taxon>Bacillota</taxon>
        <taxon>Bacilli</taxon>
        <taxon>Lactobacillales</taxon>
        <taxon>Carnobacteriaceae</taxon>
        <taxon>Carnobacterium</taxon>
    </lineage>
</organism>
<dbReference type="AlphaFoldDB" id="A0AAW9JUC9"/>
<feature type="domain" description="PTS EIIA type-4" evidence="2">
    <location>
        <begin position="1"/>
        <end position="131"/>
    </location>
</feature>
<proteinExistence type="predicted"/>
<dbReference type="SUPFAM" id="SSF53062">
    <property type="entry name" value="PTS system fructose IIA component-like"/>
    <property type="match status" value="1"/>
</dbReference>
<dbReference type="GO" id="GO:0016740">
    <property type="term" value="F:transferase activity"/>
    <property type="evidence" value="ECO:0007669"/>
    <property type="project" value="UniProtKB-KW"/>
</dbReference>
<dbReference type="Proteomes" id="UP001290462">
    <property type="component" value="Unassembled WGS sequence"/>
</dbReference>
<evidence type="ECO:0000259" key="2">
    <source>
        <dbReference type="PROSITE" id="PS51096"/>
    </source>
</evidence>
<gene>
    <name evidence="3" type="ORF">RAK27_00280</name>
</gene>
<dbReference type="InterPro" id="IPR036662">
    <property type="entry name" value="PTS_EIIA_man-typ_sf"/>
</dbReference>
<evidence type="ECO:0000313" key="3">
    <source>
        <dbReference type="EMBL" id="MDZ5757091.1"/>
    </source>
</evidence>
<dbReference type="InterPro" id="IPR004701">
    <property type="entry name" value="PTS_EIIA_man-typ"/>
</dbReference>